<protein>
    <recommendedName>
        <fullName evidence="3">DUF2971 domain-containing protein</fullName>
    </recommendedName>
</protein>
<dbReference type="InterPro" id="IPR021352">
    <property type="entry name" value="DUF2971"/>
</dbReference>
<dbReference type="eggNOG" id="ENOG502ZB96">
    <property type="taxonomic scope" value="Bacteria"/>
</dbReference>
<evidence type="ECO:0000313" key="1">
    <source>
        <dbReference type="EMBL" id="ENU19560.1"/>
    </source>
</evidence>
<reference evidence="1 2" key="1">
    <citation type="submission" date="2013-02" db="EMBL/GenBank/DDBJ databases">
        <title>The Genome Sequence of Acinetobacter sp. ANC 3994.</title>
        <authorList>
            <consortium name="The Broad Institute Genome Sequencing Platform"/>
            <consortium name="The Broad Institute Genome Sequencing Center for Infectious Disease"/>
            <person name="Cerqueira G."/>
            <person name="Feldgarden M."/>
            <person name="Courvalin P."/>
            <person name="Perichon B."/>
            <person name="Grillot-Courvalin C."/>
            <person name="Clermont D."/>
            <person name="Rocha E."/>
            <person name="Yoon E.-J."/>
            <person name="Nemec A."/>
            <person name="Walker B."/>
            <person name="Young S.K."/>
            <person name="Zeng Q."/>
            <person name="Gargeya S."/>
            <person name="Fitzgerald M."/>
            <person name="Haas B."/>
            <person name="Abouelleil A."/>
            <person name="Alvarado L."/>
            <person name="Arachchi H.M."/>
            <person name="Berlin A.M."/>
            <person name="Chapman S.B."/>
            <person name="Dewar J."/>
            <person name="Goldberg J."/>
            <person name="Griggs A."/>
            <person name="Gujja S."/>
            <person name="Hansen M."/>
            <person name="Howarth C."/>
            <person name="Imamovic A."/>
            <person name="Larimer J."/>
            <person name="McCowan C."/>
            <person name="Murphy C."/>
            <person name="Neiman D."/>
            <person name="Pearson M."/>
            <person name="Priest M."/>
            <person name="Roberts A."/>
            <person name="Saif S."/>
            <person name="Shea T."/>
            <person name="Sisk P."/>
            <person name="Sykes S."/>
            <person name="Wortman J."/>
            <person name="Nusbaum C."/>
            <person name="Birren B."/>
        </authorList>
    </citation>
    <scope>NUCLEOTIDE SEQUENCE [LARGE SCALE GENOMIC DNA]</scope>
    <source>
        <strain evidence="1 2">ANC 3994</strain>
    </source>
</reference>
<dbReference type="Proteomes" id="UP000013086">
    <property type="component" value="Unassembled WGS sequence"/>
</dbReference>
<dbReference type="Pfam" id="PF11185">
    <property type="entry name" value="DUF2971"/>
    <property type="match status" value="1"/>
</dbReference>
<sequence>MEGYRNLIWKGDKIVWINFIRNFMFLYTDILTELDTKIDIEKLDIDKIKYKYTMKFREFNIPRCTKTGKFYLDSEINTITEEDYNSLEFIKQIDFFTKAFEPLLKNKNFNTLINYLVENEIPNFKIEIILGVILLNIHNFIFDNNSKIFDDKTLFDIKNIIKSNEHTFLKKDERYFSIKESSIGTEVYFKTINLYLKILNESMFDNWYVTCFMKEMDNPIVWSHYAENHTSICFIYEMIEENNVNYLTLKNNKSEVIKFKLNEVNYNENKRTKINPFENFGMLMKDEVVNQWVKFYDQESKLLFNCYDEEFPTKYSSTQFNDLLIKSEHWKYENEYRIIISDIMKFYSDAKDRTFQYDYNQLKGLIIGINTDKENLIKIVKVVEKLQIKFDRKDDFIIKQAYYCTIDKKIKTYDIITL</sequence>
<proteinExistence type="predicted"/>
<dbReference type="HOGENOM" id="CLU_046261_0_0_6"/>
<dbReference type="OrthoDB" id="4119964at2"/>
<name>N8NZI9_9GAMM</name>
<evidence type="ECO:0008006" key="3">
    <source>
        <dbReference type="Google" id="ProtNLM"/>
    </source>
</evidence>
<comment type="caution">
    <text evidence="1">The sequence shown here is derived from an EMBL/GenBank/DDBJ whole genome shotgun (WGS) entry which is preliminary data.</text>
</comment>
<organism evidence="1 2">
    <name type="scientific">Acinetobacter bohemicus ANC 3994</name>
    <dbReference type="NCBI Taxonomy" id="1217715"/>
    <lineage>
        <taxon>Bacteria</taxon>
        <taxon>Pseudomonadati</taxon>
        <taxon>Pseudomonadota</taxon>
        <taxon>Gammaproteobacteria</taxon>
        <taxon>Moraxellales</taxon>
        <taxon>Moraxellaceae</taxon>
        <taxon>Acinetobacter</taxon>
    </lineage>
</organism>
<dbReference type="PATRIC" id="fig|1217715.3.peg.2360"/>
<gene>
    <name evidence="1" type="ORF">F994_02420</name>
</gene>
<accession>N8NZI9</accession>
<dbReference type="EMBL" id="APOH01000015">
    <property type="protein sequence ID" value="ENU19560.1"/>
    <property type="molecule type" value="Genomic_DNA"/>
</dbReference>
<dbReference type="AlphaFoldDB" id="N8NZI9"/>
<evidence type="ECO:0000313" key="2">
    <source>
        <dbReference type="Proteomes" id="UP000013086"/>
    </source>
</evidence>